<evidence type="ECO:0000256" key="1">
    <source>
        <dbReference type="ARBA" id="ARBA00022786"/>
    </source>
</evidence>
<sequence length="86" mass="9704">MWEWLAILVKQMLEPDSALAVLLFQKFRATSVNSDHIGFFNFCVRVIGKGRCDGQVFNAYFTIAFYKHLLAVGVGLSNNSFDQAIN</sequence>
<gene>
    <name evidence="4" type="ORF">PPACK8108_LOCUS2176</name>
</gene>
<protein>
    <submittedName>
        <fullName evidence="4">Chro.30149-like protein</fullName>
    </submittedName>
</protein>
<comment type="caution">
    <text evidence="4">The sequence shown here is derived from an EMBL/GenBank/DDBJ whole genome shotgun (WGS) entry which is preliminary data.</text>
</comment>
<dbReference type="AlphaFoldDB" id="A0AAV0AHB4"/>
<dbReference type="InterPro" id="IPR035983">
    <property type="entry name" value="Hect_E3_ubiquitin_ligase"/>
</dbReference>
<dbReference type="PROSITE" id="PS50237">
    <property type="entry name" value="HECT"/>
    <property type="match status" value="1"/>
</dbReference>
<proteinExistence type="predicted"/>
<comment type="caution">
    <text evidence="2">Lacks conserved residue(s) required for the propagation of feature annotation.</text>
</comment>
<dbReference type="EMBL" id="CALTRL010000373">
    <property type="protein sequence ID" value="CAH7667751.1"/>
    <property type="molecule type" value="Genomic_DNA"/>
</dbReference>
<reference evidence="4" key="1">
    <citation type="submission" date="2022-06" db="EMBL/GenBank/DDBJ databases">
        <authorList>
            <consortium name="SYNGENTA / RWTH Aachen University"/>
        </authorList>
    </citation>
    <scope>NUCLEOTIDE SEQUENCE</scope>
</reference>
<feature type="domain" description="HECT" evidence="3">
    <location>
        <begin position="1"/>
        <end position="78"/>
    </location>
</feature>
<evidence type="ECO:0000256" key="2">
    <source>
        <dbReference type="PROSITE-ProRule" id="PRU00104"/>
    </source>
</evidence>
<evidence type="ECO:0000259" key="3">
    <source>
        <dbReference type="PROSITE" id="PS50237"/>
    </source>
</evidence>
<organism evidence="4 5">
    <name type="scientific">Phakopsora pachyrhizi</name>
    <name type="common">Asian soybean rust disease fungus</name>
    <dbReference type="NCBI Taxonomy" id="170000"/>
    <lineage>
        <taxon>Eukaryota</taxon>
        <taxon>Fungi</taxon>
        <taxon>Dikarya</taxon>
        <taxon>Basidiomycota</taxon>
        <taxon>Pucciniomycotina</taxon>
        <taxon>Pucciniomycetes</taxon>
        <taxon>Pucciniales</taxon>
        <taxon>Phakopsoraceae</taxon>
        <taxon>Phakopsora</taxon>
    </lineage>
</organism>
<accession>A0AAV0AHB4</accession>
<evidence type="ECO:0000313" key="5">
    <source>
        <dbReference type="Proteomes" id="UP001153365"/>
    </source>
</evidence>
<evidence type="ECO:0000313" key="4">
    <source>
        <dbReference type="EMBL" id="CAH7667751.1"/>
    </source>
</evidence>
<dbReference type="GO" id="GO:0004842">
    <property type="term" value="F:ubiquitin-protein transferase activity"/>
    <property type="evidence" value="ECO:0007669"/>
    <property type="project" value="InterPro"/>
</dbReference>
<keyword evidence="5" id="KW-1185">Reference proteome</keyword>
<keyword evidence="1 2" id="KW-0833">Ubl conjugation pathway</keyword>
<dbReference type="Gene3D" id="3.90.1750.10">
    <property type="entry name" value="Hect, E3 ligase catalytic domains"/>
    <property type="match status" value="1"/>
</dbReference>
<dbReference type="SUPFAM" id="SSF56204">
    <property type="entry name" value="Hect, E3 ligase catalytic domain"/>
    <property type="match status" value="1"/>
</dbReference>
<name>A0AAV0AHB4_PHAPC</name>
<dbReference type="InterPro" id="IPR000569">
    <property type="entry name" value="HECT_dom"/>
</dbReference>
<dbReference type="Proteomes" id="UP001153365">
    <property type="component" value="Unassembled WGS sequence"/>
</dbReference>